<protein>
    <submittedName>
        <fullName evidence="1">Uncharacterized protein</fullName>
    </submittedName>
</protein>
<name>A0A8S5S017_9CAUD</name>
<dbReference type="EMBL" id="BK032510">
    <property type="protein sequence ID" value="DAF43994.1"/>
    <property type="molecule type" value="Genomic_DNA"/>
</dbReference>
<organism evidence="1">
    <name type="scientific">Myoviridae sp. ctNQV2</name>
    <dbReference type="NCBI Taxonomy" id="2827683"/>
    <lineage>
        <taxon>Viruses</taxon>
        <taxon>Duplodnaviria</taxon>
        <taxon>Heunggongvirae</taxon>
        <taxon>Uroviricota</taxon>
        <taxon>Caudoviricetes</taxon>
    </lineage>
</organism>
<sequence length="97" mass="11698">MDKLALAKKKRILIQTALVEAHSQYNIEARDIVTKYVSNNVTVLNYQSYMNMAHERPNEFMDMCFGWYWYNISTTYKNYGVHYLFDRRFSLKRLVNN</sequence>
<accession>A0A8S5S017</accession>
<reference evidence="1" key="1">
    <citation type="journal article" date="2021" name="Proc. Natl. Acad. Sci. U.S.A.">
        <title>A Catalog of Tens of Thousands of Viruses from Human Metagenomes Reveals Hidden Associations with Chronic Diseases.</title>
        <authorList>
            <person name="Tisza M.J."/>
            <person name="Buck C.B."/>
        </authorList>
    </citation>
    <scope>NUCLEOTIDE SEQUENCE</scope>
    <source>
        <strain evidence="1">CtNQV2</strain>
    </source>
</reference>
<proteinExistence type="predicted"/>
<evidence type="ECO:0000313" key="1">
    <source>
        <dbReference type="EMBL" id="DAF43994.1"/>
    </source>
</evidence>